<evidence type="ECO:0000256" key="1">
    <source>
        <dbReference type="SAM" id="Phobius"/>
    </source>
</evidence>
<dbReference type="Pfam" id="PF06197">
    <property type="entry name" value="DUF998"/>
    <property type="match status" value="1"/>
</dbReference>
<reference evidence="2 3" key="1">
    <citation type="journal article" date="2016" name="Nat. Microbiol.">
        <title>Genomic inference of the metabolism of cosmopolitan subsurface Archaea, Hadesarchaea.</title>
        <authorList>
            <person name="Baker B.J."/>
            <person name="Saw J.H."/>
            <person name="Lind A.E."/>
            <person name="Lazar C.S."/>
            <person name="Hinrichs K.-U."/>
            <person name="Teske A.P."/>
            <person name="Ettema T.J."/>
        </authorList>
    </citation>
    <scope>NUCLEOTIDE SEQUENCE [LARGE SCALE GENOMIC DNA]</scope>
</reference>
<keyword evidence="1" id="KW-0812">Transmembrane</keyword>
<keyword evidence="1" id="KW-0472">Membrane</keyword>
<protein>
    <recommendedName>
        <fullName evidence="4">DUF998 domain-containing protein</fullName>
    </recommendedName>
</protein>
<dbReference type="InterPro" id="IPR009339">
    <property type="entry name" value="DUF998"/>
</dbReference>
<feature type="transmembrane region" description="Helical" evidence="1">
    <location>
        <begin position="140"/>
        <end position="161"/>
    </location>
</feature>
<comment type="caution">
    <text evidence="2">The sequence shown here is derived from an EMBL/GenBank/DDBJ whole genome shotgun (WGS) entry which is preliminary data.</text>
</comment>
<keyword evidence="1" id="KW-1133">Transmembrane helix</keyword>
<accession>A0A147JWA1</accession>
<feature type="transmembrane region" description="Helical" evidence="1">
    <location>
        <begin position="84"/>
        <end position="103"/>
    </location>
</feature>
<dbReference type="PANTHER" id="PTHR42241:SF2">
    <property type="entry name" value="HYPOTHETICAL MEMBRANE PROTEIN, CONSERVED, DUF998 FAMILY"/>
    <property type="match status" value="1"/>
</dbReference>
<dbReference type="EMBL" id="LQMQ01000035">
    <property type="protein sequence ID" value="KUO40765.1"/>
    <property type="molecule type" value="Genomic_DNA"/>
</dbReference>
<dbReference type="PANTHER" id="PTHR42241">
    <property type="entry name" value="HYPOTHETICAL MEMBRANE PROTEIN, CONSERVED, DUF998 FAMILY"/>
    <property type="match status" value="1"/>
</dbReference>
<sequence length="189" mass="20051">MAPEQKRLRLAGLCGIAAPIAALSLIFTAISLSPWFRWSANALSDLGVGEAALVFNSGLVIGGILATVFAAVNFATYHDALRRLGALVFLLGTISLIGIGVFSEAAGRIHFYFSVAFFLLVPIALWIMGAGIFRAGAKSFGVLTVIIGVVGALPWFFSWAAVAVPELLSSLSFTVWSLLQGTRFYLGRP</sequence>
<organism evidence="2 3">
    <name type="scientific">Hadarchaeum yellowstonense</name>
    <dbReference type="NCBI Taxonomy" id="1776334"/>
    <lineage>
        <taxon>Archaea</taxon>
        <taxon>Methanobacteriati</taxon>
        <taxon>Candidatus Hadarchaeota</taxon>
        <taxon>Candidatus Hadarchaeia</taxon>
        <taxon>Candidatus Hadarchaeales</taxon>
        <taxon>Candidatus Hadarchaeaceae</taxon>
        <taxon>Candidatus Hadarchaeum</taxon>
    </lineage>
</organism>
<evidence type="ECO:0000313" key="2">
    <source>
        <dbReference type="EMBL" id="KUO40765.1"/>
    </source>
</evidence>
<feature type="transmembrane region" description="Helical" evidence="1">
    <location>
        <begin position="109"/>
        <end position="128"/>
    </location>
</feature>
<name>A0A147JWA1_HADYE</name>
<evidence type="ECO:0000313" key="3">
    <source>
        <dbReference type="Proteomes" id="UP000074294"/>
    </source>
</evidence>
<feature type="transmembrane region" description="Helical" evidence="1">
    <location>
        <begin position="12"/>
        <end position="32"/>
    </location>
</feature>
<dbReference type="STRING" id="1776334.APZ16_02605"/>
<gene>
    <name evidence="2" type="ORF">APZ16_02605</name>
</gene>
<evidence type="ECO:0008006" key="4">
    <source>
        <dbReference type="Google" id="ProtNLM"/>
    </source>
</evidence>
<dbReference type="AlphaFoldDB" id="A0A147JWA1"/>
<dbReference type="Proteomes" id="UP000074294">
    <property type="component" value="Unassembled WGS sequence"/>
</dbReference>
<feature type="transmembrane region" description="Helical" evidence="1">
    <location>
        <begin position="52"/>
        <end position="72"/>
    </location>
</feature>
<proteinExistence type="predicted"/>